<feature type="region of interest" description="Disordered" evidence="1">
    <location>
        <begin position="260"/>
        <end position="312"/>
    </location>
</feature>
<protein>
    <recommendedName>
        <fullName evidence="4">DUF1765-domain-containing protein</fullName>
    </recommendedName>
</protein>
<feature type="compositionally biased region" description="Polar residues" evidence="1">
    <location>
        <begin position="76"/>
        <end position="90"/>
    </location>
</feature>
<feature type="compositionally biased region" description="Polar residues" evidence="1">
    <location>
        <begin position="929"/>
        <end position="942"/>
    </location>
</feature>
<feature type="compositionally biased region" description="Polar residues" evidence="1">
    <location>
        <begin position="1144"/>
        <end position="1164"/>
    </location>
</feature>
<dbReference type="AlphaFoldDB" id="A0AAX6MZ45"/>
<feature type="region of interest" description="Disordered" evidence="1">
    <location>
        <begin position="1"/>
        <end position="247"/>
    </location>
</feature>
<feature type="compositionally biased region" description="Polar residues" evidence="1">
    <location>
        <begin position="1"/>
        <end position="10"/>
    </location>
</feature>
<dbReference type="PANTHER" id="PTHR37988">
    <property type="entry name" value="UPF0592 MEMBRANE PROTEIN C7D4.03C"/>
    <property type="match status" value="1"/>
</dbReference>
<feature type="compositionally biased region" description="Low complexity" evidence="1">
    <location>
        <begin position="278"/>
        <end position="291"/>
    </location>
</feature>
<feature type="region of interest" description="Disordered" evidence="1">
    <location>
        <begin position="982"/>
        <end position="1021"/>
    </location>
</feature>
<sequence>MSGSTLTATVLPTVKPEQSFQSPSHSHSHSTTEVYQAQSTSTASSHNRSLSTNSPPGPPVFDVPTFDFGTDFDPTLSFSNRLLNDSTNEKPTIAPIEEIMPGPEPRTGKVGKWKPSMNRSPRPSLQITADSEEVAEKQPSNDESPGSSKLLSPNPQETYRNVSESLVSFAKRSWMPGSRSPSPNDKKEEKKEEKKIEKKDEPEATSNGRFGRERSASNSSIMKLKRSSRKRPASPASSDGGKSADSLSKFGTYLNRIKQRSPGMLAKGKSHTDNESLTSSTASIAPPSTETRQSHNSETSNSTFPDDGLMMKSARSRDPLWSAFKELDNDYHKFQAHTKPNANTAGAKMEMIRKVLMRFLGNYANHSSNKKLHHEDLERRAIILDKWWKGLLELLEGKNQQAVTGADRPDLLDAMASIMMRPEWRQCNASFCPLSDRSSTDQFDNRVRASSNISSSSLDSTDSAFLAESARHNVEVMFITNLVSQMVIVVDKLSLRHAPLSLVNFAGKVYAYAFFFAPGIADMLVRLWSLNIDLIRRVVDEFGLPRDAQGDGDAIAAFFPPAVSGVRWSSVKALSSSLKQPATLPVMAAQIYWRGPWVCRWTGRDTDLFFIFCKYYYMLAEEFMPSGLSLAEKARAPGFVLVNAQILSILDSTIHRQAAVEAMLGPPLSDAVHGADALAMAMPAAPNNNIMKGMNENRLIVLLKDFLSSASVLFAGARHTFAESFMAIMKAAAKRTSQFDHNACFTICDFLEEALVAYDNFVDVQNPGFTYVDWPFWIEVCRRILDSNHTMSEIRVVSFIFSIWDVIESNPSRKEVVCLDWLLQEEVFNKLFTNWCPMVRAYYMRLLCWRLCRDAGNANDTDAKIFLVVYSRLKTVWSHYLWLKQAAENQGKFLPSTAPSFPAPGKRFMIIRSELPSVQPGLMIGFDSSASSPQTELQSSPPTDFESMDNIDFDVEPSVQKKRSSILGKIFSFNGNASASSDLESVRRETAVSRSRPMLLSKSSASASPPESDSDSIGSSPIYEDMRSVFKFTLSWNPAGTMSPPNRILTRPRLPGPAQSCVASKGCAGSSPPHAPGRPAPTRAVSGSPNPGLVDSARNADPSGVPSSPSSSQRISLTFDRRQSFSQMSPIEKSNEDLPLHSPVSRSSQNQDDAPFSSPTSIAPTQEPIVVPVEPKGVYAKGAKYAGRALAEWSLVVAECNSFVDRRRSEGVPGLSEVEVPALEMEGFRKIG</sequence>
<feature type="compositionally biased region" description="Low complexity" evidence="1">
    <location>
        <begin position="16"/>
        <end position="33"/>
    </location>
</feature>
<feature type="region of interest" description="Disordered" evidence="1">
    <location>
        <begin position="1041"/>
        <end position="1167"/>
    </location>
</feature>
<evidence type="ECO:0000313" key="3">
    <source>
        <dbReference type="Proteomes" id="UP001369815"/>
    </source>
</evidence>
<feature type="compositionally biased region" description="Basic and acidic residues" evidence="1">
    <location>
        <begin position="184"/>
        <end position="202"/>
    </location>
</feature>
<evidence type="ECO:0000313" key="2">
    <source>
        <dbReference type="EMBL" id="KAK6957940.1"/>
    </source>
</evidence>
<evidence type="ECO:0000256" key="1">
    <source>
        <dbReference type="SAM" id="MobiDB-lite"/>
    </source>
</evidence>
<reference evidence="2 3" key="1">
    <citation type="journal article" date="2024" name="Front Chem Biol">
        <title>Unveiling the potential of Daldinia eschscholtzii MFLUCC 19-0629 through bioactivity and bioinformatics studies for enhanced sustainable agriculture production.</title>
        <authorList>
            <person name="Brooks S."/>
            <person name="Weaver J.A."/>
            <person name="Klomchit A."/>
            <person name="Alharthi S.A."/>
            <person name="Onlamun T."/>
            <person name="Nurani R."/>
            <person name="Vong T.K."/>
            <person name="Alberti F."/>
            <person name="Greco C."/>
        </authorList>
    </citation>
    <scope>NUCLEOTIDE SEQUENCE [LARGE SCALE GENOMIC DNA]</scope>
    <source>
        <strain evidence="2">MFLUCC 19-0629</strain>
    </source>
</reference>
<feature type="compositionally biased region" description="Polar residues" evidence="1">
    <location>
        <begin position="34"/>
        <end position="54"/>
    </location>
</feature>
<feature type="compositionally biased region" description="Polar residues" evidence="1">
    <location>
        <begin position="294"/>
        <end position="304"/>
    </location>
</feature>
<feature type="compositionally biased region" description="Polar residues" evidence="1">
    <location>
        <begin position="117"/>
        <end position="129"/>
    </location>
</feature>
<dbReference type="EMBL" id="JBANMG010000001">
    <property type="protein sequence ID" value="KAK6957940.1"/>
    <property type="molecule type" value="Genomic_DNA"/>
</dbReference>
<feature type="compositionally biased region" description="Basic residues" evidence="1">
    <location>
        <begin position="223"/>
        <end position="232"/>
    </location>
</feature>
<name>A0AAX6MZ45_9PEZI</name>
<dbReference type="PANTHER" id="PTHR37988:SF1">
    <property type="entry name" value="UPF0592 MEMBRANE PROTEIN C7D4.03C"/>
    <property type="match status" value="1"/>
</dbReference>
<feature type="compositionally biased region" description="Polar residues" evidence="1">
    <location>
        <begin position="141"/>
        <end position="166"/>
    </location>
</feature>
<feature type="compositionally biased region" description="Low complexity" evidence="1">
    <location>
        <begin position="1102"/>
        <end position="1112"/>
    </location>
</feature>
<feature type="region of interest" description="Disordered" evidence="1">
    <location>
        <begin position="929"/>
        <end position="949"/>
    </location>
</feature>
<gene>
    <name evidence="2" type="ORF">Daesc_000730</name>
</gene>
<comment type="caution">
    <text evidence="2">The sequence shown here is derived from an EMBL/GenBank/DDBJ whole genome shotgun (WGS) entry which is preliminary data.</text>
</comment>
<dbReference type="Pfam" id="PF08578">
    <property type="entry name" value="DUF1765"/>
    <property type="match status" value="1"/>
</dbReference>
<organism evidence="2 3">
    <name type="scientific">Daldinia eschscholtzii</name>
    <dbReference type="NCBI Taxonomy" id="292717"/>
    <lineage>
        <taxon>Eukaryota</taxon>
        <taxon>Fungi</taxon>
        <taxon>Dikarya</taxon>
        <taxon>Ascomycota</taxon>
        <taxon>Pezizomycotina</taxon>
        <taxon>Sordariomycetes</taxon>
        <taxon>Xylariomycetidae</taxon>
        <taxon>Xylariales</taxon>
        <taxon>Hypoxylaceae</taxon>
        <taxon>Daldinia</taxon>
    </lineage>
</organism>
<keyword evidence="3" id="KW-1185">Reference proteome</keyword>
<feature type="compositionally biased region" description="Low complexity" evidence="1">
    <location>
        <begin position="1001"/>
        <end position="1011"/>
    </location>
</feature>
<proteinExistence type="predicted"/>
<dbReference type="InterPro" id="IPR013887">
    <property type="entry name" value="UPF0592"/>
</dbReference>
<evidence type="ECO:0008006" key="4">
    <source>
        <dbReference type="Google" id="ProtNLM"/>
    </source>
</evidence>
<accession>A0AAX6MZ45</accession>
<dbReference type="Proteomes" id="UP001369815">
    <property type="component" value="Unassembled WGS sequence"/>
</dbReference>